<gene>
    <name evidence="1" type="ORF">GCM10010976_29430</name>
</gene>
<evidence type="ECO:0000313" key="1">
    <source>
        <dbReference type="EMBL" id="GGG56692.1"/>
    </source>
</evidence>
<dbReference type="NCBIfam" id="NF041366">
    <property type="entry name" value="GntA_guanitoxin"/>
    <property type="match status" value="1"/>
</dbReference>
<evidence type="ECO:0008006" key="3">
    <source>
        <dbReference type="Google" id="ProtNLM"/>
    </source>
</evidence>
<comment type="caution">
    <text evidence="1">The sequence shown here is derived from an EMBL/GenBank/DDBJ whole genome shotgun (WGS) entry which is preliminary data.</text>
</comment>
<dbReference type="Proteomes" id="UP000625976">
    <property type="component" value="Unassembled WGS sequence"/>
</dbReference>
<dbReference type="RefSeq" id="WP_188466189.1">
    <property type="nucleotide sequence ID" value="NZ_BMFQ01000003.1"/>
</dbReference>
<dbReference type="AlphaFoldDB" id="A0A917GU70"/>
<sequence length="228" mass="27307">METIFSKQSEIKKSIELEYKNFILEKKHPCIMAKTLFMMEDYHLNIYESLENDIDLKKLLHDLEVYINQYDFDSNKFESFIAVFKNSNYNTEMAFEKAMWNGLQKLHELDDCEWDSTVSKKPDDPNFSFSLKGKAFYIVGLHPNSSRLARQSPYTTLVFNMHWQFERLREMKTYKSIKKRIRKRDKKLQGHINPVLEDFGKDSETKQYSGRHVEQNWKCPFHSKSEMV</sequence>
<reference evidence="1" key="2">
    <citation type="submission" date="2020-09" db="EMBL/GenBank/DDBJ databases">
        <authorList>
            <person name="Sun Q."/>
            <person name="Zhou Y."/>
        </authorList>
    </citation>
    <scope>NUCLEOTIDE SEQUENCE</scope>
    <source>
        <strain evidence="1">CGMCC 1.12751</strain>
    </source>
</reference>
<dbReference type="PANTHER" id="PTHR40045:SF1">
    <property type="entry name" value="YQCI_YCGG FAMILY PROTEIN"/>
    <property type="match status" value="1"/>
</dbReference>
<organism evidence="1 2">
    <name type="scientific">Bizionia arctica</name>
    <dbReference type="NCBI Taxonomy" id="1495645"/>
    <lineage>
        <taxon>Bacteria</taxon>
        <taxon>Pseudomonadati</taxon>
        <taxon>Bacteroidota</taxon>
        <taxon>Flavobacteriia</taxon>
        <taxon>Flavobacteriales</taxon>
        <taxon>Flavobacteriaceae</taxon>
        <taxon>Bizionia</taxon>
    </lineage>
</organism>
<accession>A0A917GU70</accession>
<protein>
    <recommendedName>
        <fullName evidence="3">YqcI/YcgG family protein</fullName>
    </recommendedName>
</protein>
<evidence type="ECO:0000313" key="2">
    <source>
        <dbReference type="Proteomes" id="UP000625976"/>
    </source>
</evidence>
<reference evidence="1" key="1">
    <citation type="journal article" date="2014" name="Int. J. Syst. Evol. Microbiol.">
        <title>Complete genome sequence of Corynebacterium casei LMG S-19264T (=DSM 44701T), isolated from a smear-ripened cheese.</title>
        <authorList>
            <consortium name="US DOE Joint Genome Institute (JGI-PGF)"/>
            <person name="Walter F."/>
            <person name="Albersmeier A."/>
            <person name="Kalinowski J."/>
            <person name="Ruckert C."/>
        </authorList>
    </citation>
    <scope>NUCLEOTIDE SEQUENCE</scope>
    <source>
        <strain evidence="1">CGMCC 1.12751</strain>
    </source>
</reference>
<dbReference type="EMBL" id="BMFQ01000003">
    <property type="protein sequence ID" value="GGG56692.1"/>
    <property type="molecule type" value="Genomic_DNA"/>
</dbReference>
<name>A0A917GU70_9FLAO</name>
<proteinExistence type="predicted"/>
<dbReference type="Pfam" id="PF08892">
    <property type="entry name" value="YqcI_YcgG"/>
    <property type="match status" value="1"/>
</dbReference>
<keyword evidence="2" id="KW-1185">Reference proteome</keyword>
<dbReference type="PANTHER" id="PTHR40045">
    <property type="entry name" value="YCGG FAMILY PROTEIN"/>
    <property type="match status" value="1"/>
</dbReference>
<dbReference type="InterPro" id="IPR014988">
    <property type="entry name" value="Uncharacterised_YqcI/YcgG"/>
</dbReference>